<feature type="domain" description="HSF-type DNA-binding" evidence="4">
    <location>
        <begin position="323"/>
        <end position="410"/>
    </location>
</feature>
<evidence type="ECO:0000313" key="5">
    <source>
        <dbReference type="EMBL" id="CAG5112659.1"/>
    </source>
</evidence>
<keyword evidence="6" id="KW-1185">Reference proteome</keyword>
<name>A0ABN7TDJ4_OIKDI</name>
<evidence type="ECO:0000313" key="6">
    <source>
        <dbReference type="Proteomes" id="UP001158576"/>
    </source>
</evidence>
<feature type="region of interest" description="Disordered" evidence="3">
    <location>
        <begin position="427"/>
        <end position="452"/>
    </location>
</feature>
<proteinExistence type="inferred from homology"/>
<evidence type="ECO:0000256" key="3">
    <source>
        <dbReference type="SAM" id="MobiDB-lite"/>
    </source>
</evidence>
<gene>
    <name evidence="5" type="ORF">OKIOD_LOCUS15615</name>
</gene>
<sequence length="544" mass="61889">MPLTRSGLRLAKDNNDVEFVAEYESYAFVDLTKLERRKVSKKAPLIKQEFIAPAENATYNQARIETDVKKSHSAVDVSNSEPTNYEASNDQVFRVDEIVEGDRDNVPMEIDVVDSEAGLSVSTPNNGHYNYDMAFQVTEIIEESSEDDPMSEGEDNEDTPPAIFLQRRGSKDSGFESPPATCDREEPNSDVMDEDDLFLAPKDLKDGQTLASPEVPEEQGQVEQILTPEDQIDNVKTEPADDEEEYLRQLNAVKKLESEVMCRLVENINDHFALLENKKPEQADNTPTPRALPDLEQMESAGEQQIDKKKPGKKAFRRGYTQFPEKLRMLARDINVPSVTFTEEGLGFIFSPDRFEQEWLQVKSKEEKHPINTIKWASFQRNLNNYGFKQFNLKNKKAKDIKQKIFFVPKDVDEHLGTNHKYKIAKFPKSSQHAQKQEPKQEIQSTNSPIPVQVGDSKTDIFYQPPYCPGYSQPTPMPGYMQLQYPYFGNSMHSYPSVSTYQPIHPPYGYSHSPGLYMGQQPMIQASPATSMDGECKTFVENSF</sequence>
<dbReference type="Proteomes" id="UP001158576">
    <property type="component" value="Chromosome 2"/>
</dbReference>
<comment type="similarity">
    <text evidence="1">Belongs to the HSF family.</text>
</comment>
<protein>
    <submittedName>
        <fullName evidence="5">Oidioi.mRNA.OKI2018_I69.chr2.g6850.t1.cds</fullName>
    </submittedName>
</protein>
<dbReference type="EMBL" id="OU015567">
    <property type="protein sequence ID" value="CAG5112659.1"/>
    <property type="molecule type" value="Genomic_DNA"/>
</dbReference>
<dbReference type="InterPro" id="IPR000232">
    <property type="entry name" value="HSF_DNA-bd"/>
</dbReference>
<organism evidence="5 6">
    <name type="scientific">Oikopleura dioica</name>
    <name type="common">Tunicate</name>
    <dbReference type="NCBI Taxonomy" id="34765"/>
    <lineage>
        <taxon>Eukaryota</taxon>
        <taxon>Metazoa</taxon>
        <taxon>Chordata</taxon>
        <taxon>Tunicata</taxon>
        <taxon>Appendicularia</taxon>
        <taxon>Copelata</taxon>
        <taxon>Oikopleuridae</taxon>
        <taxon>Oikopleura</taxon>
    </lineage>
</organism>
<evidence type="ECO:0000259" key="4">
    <source>
        <dbReference type="Pfam" id="PF00447"/>
    </source>
</evidence>
<dbReference type="Gene3D" id="1.10.10.10">
    <property type="entry name" value="Winged helix-like DNA-binding domain superfamily/Winged helix DNA-binding domain"/>
    <property type="match status" value="1"/>
</dbReference>
<evidence type="ECO:0000256" key="1">
    <source>
        <dbReference type="ARBA" id="ARBA00006403"/>
    </source>
</evidence>
<dbReference type="InterPro" id="IPR036388">
    <property type="entry name" value="WH-like_DNA-bd_sf"/>
</dbReference>
<feature type="region of interest" description="Disordered" evidence="3">
    <location>
        <begin position="143"/>
        <end position="191"/>
    </location>
</feature>
<accession>A0ABN7TDJ4</accession>
<reference evidence="5 6" key="1">
    <citation type="submission" date="2021-04" db="EMBL/GenBank/DDBJ databases">
        <authorList>
            <person name="Bliznina A."/>
        </authorList>
    </citation>
    <scope>NUCLEOTIDE SEQUENCE [LARGE SCALE GENOMIC DNA]</scope>
</reference>
<evidence type="ECO:0000256" key="2">
    <source>
        <dbReference type="ARBA" id="ARBA00023125"/>
    </source>
</evidence>
<feature type="compositionally biased region" description="Acidic residues" evidence="3">
    <location>
        <begin position="143"/>
        <end position="158"/>
    </location>
</feature>
<keyword evidence="2" id="KW-0238">DNA-binding</keyword>
<dbReference type="Pfam" id="PF00447">
    <property type="entry name" value="HSF_DNA-bind"/>
    <property type="match status" value="1"/>
</dbReference>